<dbReference type="Proteomes" id="UP000503096">
    <property type="component" value="Chromosome"/>
</dbReference>
<dbReference type="InParanoid" id="A0A6M4H344"/>
<organism evidence="2 3">
    <name type="scientific">Usitatibacter palustris</name>
    <dbReference type="NCBI Taxonomy" id="2732487"/>
    <lineage>
        <taxon>Bacteria</taxon>
        <taxon>Pseudomonadati</taxon>
        <taxon>Pseudomonadota</taxon>
        <taxon>Betaproteobacteria</taxon>
        <taxon>Nitrosomonadales</taxon>
        <taxon>Usitatibacteraceae</taxon>
        <taxon>Usitatibacter</taxon>
    </lineage>
</organism>
<protein>
    <submittedName>
        <fullName evidence="2">Uncharacterized protein</fullName>
    </submittedName>
</protein>
<accession>A0A6M4H344</accession>
<evidence type="ECO:0000313" key="3">
    <source>
        <dbReference type="Proteomes" id="UP000503096"/>
    </source>
</evidence>
<dbReference type="EMBL" id="CP053073">
    <property type="protein sequence ID" value="QJR13989.1"/>
    <property type="molecule type" value="Genomic_DNA"/>
</dbReference>
<feature type="transmembrane region" description="Helical" evidence="1">
    <location>
        <begin position="81"/>
        <end position="98"/>
    </location>
</feature>
<keyword evidence="1" id="KW-1133">Transmembrane helix</keyword>
<reference evidence="2 3" key="1">
    <citation type="submission" date="2020-04" db="EMBL/GenBank/DDBJ databases">
        <title>Usitatibacter rugosus gen. nov., sp. nov. and Usitatibacter palustris sp. nov., novel members of Usitatibacteraceae fam. nov. within the order Nitrosomonadales isolated from soil.</title>
        <authorList>
            <person name="Huber K.J."/>
            <person name="Neumann-Schaal M."/>
            <person name="Geppert A."/>
            <person name="Luckner M."/>
            <person name="Wanner G."/>
            <person name="Overmann J."/>
        </authorList>
    </citation>
    <scope>NUCLEOTIDE SEQUENCE [LARGE SCALE GENOMIC DNA]</scope>
    <source>
        <strain evidence="2 3">Swamp67</strain>
    </source>
</reference>
<evidence type="ECO:0000256" key="1">
    <source>
        <dbReference type="SAM" id="Phobius"/>
    </source>
</evidence>
<keyword evidence="3" id="KW-1185">Reference proteome</keyword>
<name>A0A6M4H344_9PROT</name>
<keyword evidence="1" id="KW-0812">Transmembrane</keyword>
<feature type="transmembrane region" description="Helical" evidence="1">
    <location>
        <begin position="104"/>
        <end position="121"/>
    </location>
</feature>
<dbReference type="AlphaFoldDB" id="A0A6M4H344"/>
<keyword evidence="1" id="KW-0472">Membrane</keyword>
<sequence>MGLLTVRERLPMPAGQTAAGYVAAMTHELEVLGVEGVVAGRGRVDFGAIYLPIATRGRLKIVRGAFVVSGAHVDAEVHLSAWYPVGVLLALAVVIAWYVFGAFHWTVCLAAFALIIVVPQYQVRSLLKRWLEDEHRHGSRMETAGKP</sequence>
<dbReference type="KEGG" id="upl:DSM104440_00781"/>
<dbReference type="RefSeq" id="WP_171160787.1">
    <property type="nucleotide sequence ID" value="NZ_CP053073.1"/>
</dbReference>
<proteinExistence type="predicted"/>
<gene>
    <name evidence="2" type="ORF">DSM104440_00781</name>
</gene>
<evidence type="ECO:0000313" key="2">
    <source>
        <dbReference type="EMBL" id="QJR13989.1"/>
    </source>
</evidence>